<name>A0A7H2BKN1_9MICC</name>
<proteinExistence type="predicted"/>
<keyword evidence="2" id="KW-0472">Membrane</keyword>
<feature type="compositionally biased region" description="Polar residues" evidence="1">
    <location>
        <begin position="30"/>
        <end position="42"/>
    </location>
</feature>
<gene>
    <name evidence="3" type="ORF">IDM48_01940</name>
</gene>
<feature type="transmembrane region" description="Helical" evidence="2">
    <location>
        <begin position="306"/>
        <end position="327"/>
    </location>
</feature>
<dbReference type="AlphaFoldDB" id="A0A7H2BKN1"/>
<dbReference type="EMBL" id="CP061538">
    <property type="protein sequence ID" value="QNV40227.1"/>
    <property type="molecule type" value="Genomic_DNA"/>
</dbReference>
<evidence type="ECO:0000256" key="2">
    <source>
        <dbReference type="SAM" id="Phobius"/>
    </source>
</evidence>
<accession>A0A7H2BKN1</accession>
<keyword evidence="2" id="KW-1133">Transmembrane helix</keyword>
<evidence type="ECO:0000313" key="4">
    <source>
        <dbReference type="Proteomes" id="UP000516421"/>
    </source>
</evidence>
<feature type="transmembrane region" description="Helical" evidence="2">
    <location>
        <begin position="172"/>
        <end position="192"/>
    </location>
</feature>
<evidence type="ECO:0000256" key="1">
    <source>
        <dbReference type="SAM" id="MobiDB-lite"/>
    </source>
</evidence>
<dbReference type="Proteomes" id="UP000516421">
    <property type="component" value="Chromosome"/>
</dbReference>
<keyword evidence="2" id="KW-0812">Transmembrane</keyword>
<keyword evidence="4" id="KW-1185">Reference proteome</keyword>
<protein>
    <submittedName>
        <fullName evidence="3">Uncharacterized protein</fullName>
    </submittedName>
</protein>
<sequence length="342" mass="37785">MSEPFNYRFQRDKKRAARDQSAEEWDSVFSDENPTRVLSPQESHADDYSAGSYRSEPQDFGNDFDDRTEVLNSNDIENPSTEDISATRKRRTSPSNAATWSDADRTEPLSPADYSTETASYPATEDTRVRPVAAEPAYAPARTRSAGAYEDEMPLRGISEDAAKARNSRIHFFPAFLGWLVTYSLLTFSDFFHRLINQIFGLENFSSFPQAFAQAIGLLPGSGSAPWTWFIIASILIVLSAGCGGYAAARMARFAPAKQGFGVWLWHLGMVLLATIMTFFAGSLMGTGEPQLALQTQLDGAAGQNILGILVVIGLILIGALLGSFFGPRYHRRIVRQSQQQR</sequence>
<organism evidence="3 4">
    <name type="scientific">Rothia amarae</name>
    <dbReference type="NCBI Taxonomy" id="169480"/>
    <lineage>
        <taxon>Bacteria</taxon>
        <taxon>Bacillati</taxon>
        <taxon>Actinomycetota</taxon>
        <taxon>Actinomycetes</taxon>
        <taxon>Micrococcales</taxon>
        <taxon>Micrococcaceae</taxon>
        <taxon>Rothia</taxon>
    </lineage>
</organism>
<feature type="transmembrane region" description="Helical" evidence="2">
    <location>
        <begin position="261"/>
        <end position="286"/>
    </location>
</feature>
<dbReference type="RefSeq" id="WP_068169301.1">
    <property type="nucleotide sequence ID" value="NZ_CP061538.1"/>
</dbReference>
<feature type="region of interest" description="Disordered" evidence="1">
    <location>
        <begin position="1"/>
        <end position="135"/>
    </location>
</feature>
<reference evidence="3 4" key="1">
    <citation type="submission" date="2020-09" db="EMBL/GenBank/DDBJ databases">
        <title>Investigation of environmental microbe.</title>
        <authorList>
            <person name="Ou Y."/>
            <person name="Kang Q."/>
        </authorList>
    </citation>
    <scope>NUCLEOTIDE SEQUENCE [LARGE SCALE GENOMIC DNA]</scope>
    <source>
        <strain evidence="3 4">KJZ-9</strain>
    </source>
</reference>
<dbReference type="KEGG" id="rama:IDM48_01940"/>
<evidence type="ECO:0000313" key="3">
    <source>
        <dbReference type="EMBL" id="QNV40227.1"/>
    </source>
</evidence>
<feature type="transmembrane region" description="Helical" evidence="2">
    <location>
        <begin position="227"/>
        <end position="249"/>
    </location>
</feature>
<feature type="compositionally biased region" description="Polar residues" evidence="1">
    <location>
        <begin position="70"/>
        <end position="84"/>
    </location>
</feature>